<evidence type="ECO:0000313" key="8">
    <source>
        <dbReference type="EMBL" id="KAJ8017820.1"/>
    </source>
</evidence>
<dbReference type="InterPro" id="IPR012340">
    <property type="entry name" value="NA-bd_OB-fold"/>
</dbReference>
<evidence type="ECO:0000259" key="7">
    <source>
        <dbReference type="Pfam" id="PF20917"/>
    </source>
</evidence>
<dbReference type="EMBL" id="JAIZAY010000969">
    <property type="protein sequence ID" value="KAJ8017820.1"/>
    <property type="molecule type" value="Genomic_DNA"/>
</dbReference>
<evidence type="ECO:0000256" key="3">
    <source>
        <dbReference type="ARBA" id="ARBA00022917"/>
    </source>
</evidence>
<proteinExistence type="predicted"/>
<dbReference type="PANTHER" id="PTHR22594">
    <property type="entry name" value="ASPARTYL/LYSYL-TRNA SYNTHETASE"/>
    <property type="match status" value="1"/>
</dbReference>
<keyword evidence="3" id="KW-0648">Protein biosynthesis</keyword>
<feature type="domain" description="OB" evidence="6">
    <location>
        <begin position="103"/>
        <end position="170"/>
    </location>
</feature>
<dbReference type="Gene3D" id="3.30.1910.20">
    <property type="entry name" value="asparaginyl-tRNA synthetase, N-terminal domain"/>
    <property type="match status" value="1"/>
</dbReference>
<organism evidence="8 9">
    <name type="scientific">Holothuria leucospilota</name>
    <name type="common">Black long sea cucumber</name>
    <name type="synonym">Mertensiothuria leucospilota</name>
    <dbReference type="NCBI Taxonomy" id="206669"/>
    <lineage>
        <taxon>Eukaryota</taxon>
        <taxon>Metazoa</taxon>
        <taxon>Echinodermata</taxon>
        <taxon>Eleutherozoa</taxon>
        <taxon>Echinozoa</taxon>
        <taxon>Holothuroidea</taxon>
        <taxon>Aspidochirotacea</taxon>
        <taxon>Aspidochirotida</taxon>
        <taxon>Holothuriidae</taxon>
        <taxon>Holothuria</taxon>
    </lineage>
</organism>
<feature type="region of interest" description="Disordered" evidence="5">
    <location>
        <begin position="1"/>
        <end position="21"/>
    </location>
</feature>
<keyword evidence="4" id="KW-0030">Aminoacyl-tRNA synthetase</keyword>
<dbReference type="InterPro" id="IPR004365">
    <property type="entry name" value="NA-bd_OB_tRNA"/>
</dbReference>
<gene>
    <name evidence="8" type="ORF">HOLleu_44531</name>
</gene>
<dbReference type="GO" id="GO:0003676">
    <property type="term" value="F:nucleic acid binding"/>
    <property type="evidence" value="ECO:0007669"/>
    <property type="project" value="InterPro"/>
</dbReference>
<dbReference type="Pfam" id="PF20917">
    <property type="entry name" value="AsnRS_N"/>
    <property type="match status" value="1"/>
</dbReference>
<feature type="domain" description="Asparagine--tRNA ligase N-terminal" evidence="7">
    <location>
        <begin position="29"/>
        <end position="85"/>
    </location>
</feature>
<dbReference type="GO" id="GO:0004816">
    <property type="term" value="F:asparagine-tRNA ligase activity"/>
    <property type="evidence" value="ECO:0007669"/>
    <property type="project" value="TreeGrafter"/>
</dbReference>
<dbReference type="InterPro" id="IPR048952">
    <property type="entry name" value="AsnRS_N"/>
</dbReference>
<dbReference type="Gene3D" id="2.40.50.140">
    <property type="entry name" value="Nucleic acid-binding proteins"/>
    <property type="match status" value="1"/>
</dbReference>
<dbReference type="GO" id="GO:0005524">
    <property type="term" value="F:ATP binding"/>
    <property type="evidence" value="ECO:0007669"/>
    <property type="project" value="UniProtKB-KW"/>
</dbReference>
<dbReference type="AlphaFoldDB" id="A0A9Q0YAR5"/>
<comment type="subcellular location">
    <subcellularLocation>
        <location evidence="1">Cytoplasm</location>
    </subcellularLocation>
</comment>
<reference evidence="8" key="1">
    <citation type="submission" date="2021-10" db="EMBL/GenBank/DDBJ databases">
        <title>Tropical sea cucumber genome reveals ecological adaptation and Cuvierian tubules defense mechanism.</title>
        <authorList>
            <person name="Chen T."/>
        </authorList>
    </citation>
    <scope>NUCLEOTIDE SEQUENCE</scope>
    <source>
        <strain evidence="8">Nanhai2018</strain>
        <tissue evidence="8">Muscle</tissue>
    </source>
</reference>
<dbReference type="GO" id="GO:0005737">
    <property type="term" value="C:cytoplasm"/>
    <property type="evidence" value="ECO:0007669"/>
    <property type="project" value="UniProtKB-SubCell"/>
</dbReference>
<evidence type="ECO:0000256" key="5">
    <source>
        <dbReference type="SAM" id="MobiDB-lite"/>
    </source>
</evidence>
<dbReference type="Proteomes" id="UP001152320">
    <property type="component" value="Unassembled WGS sequence"/>
</dbReference>
<protein>
    <submittedName>
        <fullName evidence="8">Asparagine--tRNA ligase, cytoplasmic</fullName>
    </submittedName>
</protein>
<evidence type="ECO:0000259" key="6">
    <source>
        <dbReference type="Pfam" id="PF01336"/>
    </source>
</evidence>
<keyword evidence="2" id="KW-0963">Cytoplasm</keyword>
<keyword evidence="8" id="KW-0436">Ligase</keyword>
<comment type="caution">
    <text evidence="8">The sequence shown here is derived from an EMBL/GenBank/DDBJ whole genome shotgun (WGS) entry which is preliminary data.</text>
</comment>
<dbReference type="Pfam" id="PF01336">
    <property type="entry name" value="tRNA_anti-codon"/>
    <property type="match status" value="1"/>
</dbReference>
<dbReference type="PANTHER" id="PTHR22594:SF16">
    <property type="entry name" value="ASPARAGINE--TRNA LIGASE, CYTOPLASMIC"/>
    <property type="match status" value="1"/>
</dbReference>
<evidence type="ECO:0000256" key="1">
    <source>
        <dbReference type="ARBA" id="ARBA00004496"/>
    </source>
</evidence>
<dbReference type="SUPFAM" id="SSF50249">
    <property type="entry name" value="Nucleic acid-binding proteins"/>
    <property type="match status" value="1"/>
</dbReference>
<sequence>MDVIYISDKGNDGTGDGSEENPLKTLLQEWEEVSLNQRKKAAKAFYVELAKKSDRDKLDTENAERPVKNLEEAKKIVFKEDQSLPKPKVIKMKDVSQSVGERVKVEGWIHRLRRQGKSLMIVILRDGTGYLQCLLADALCQSYDAVTLTTEATVAFFGVVKYVPEGKHVRLQIFDPIVIERHYYFLE</sequence>
<evidence type="ECO:0000256" key="2">
    <source>
        <dbReference type="ARBA" id="ARBA00022490"/>
    </source>
</evidence>
<keyword evidence="9" id="KW-1185">Reference proteome</keyword>
<dbReference type="CDD" id="cd04323">
    <property type="entry name" value="AsnRS_cyto_like_N"/>
    <property type="match status" value="1"/>
</dbReference>
<name>A0A9Q0YAR5_HOLLE</name>
<evidence type="ECO:0000313" key="9">
    <source>
        <dbReference type="Proteomes" id="UP001152320"/>
    </source>
</evidence>
<dbReference type="GO" id="GO:0006421">
    <property type="term" value="P:asparaginyl-tRNA aminoacylation"/>
    <property type="evidence" value="ECO:0007669"/>
    <property type="project" value="TreeGrafter"/>
</dbReference>
<dbReference type="OrthoDB" id="1931232at2759"/>
<accession>A0A9Q0YAR5</accession>
<evidence type="ECO:0000256" key="4">
    <source>
        <dbReference type="ARBA" id="ARBA00023146"/>
    </source>
</evidence>